<organism evidence="2 3">
    <name type="scientific">Ruminococcus intestinalis</name>
    <dbReference type="NCBI Taxonomy" id="2763066"/>
    <lineage>
        <taxon>Bacteria</taxon>
        <taxon>Bacillati</taxon>
        <taxon>Bacillota</taxon>
        <taxon>Clostridia</taxon>
        <taxon>Eubacteriales</taxon>
        <taxon>Oscillospiraceae</taxon>
        <taxon>Ruminococcus</taxon>
    </lineage>
</organism>
<keyword evidence="3" id="KW-1185">Reference proteome</keyword>
<dbReference type="Pfam" id="PF01610">
    <property type="entry name" value="DDE_Tnp_ISL3"/>
    <property type="match status" value="1"/>
</dbReference>
<name>A0ABR7HI17_9FIRM</name>
<reference evidence="2 3" key="1">
    <citation type="submission" date="2020-08" db="EMBL/GenBank/DDBJ databases">
        <title>Genome public.</title>
        <authorList>
            <person name="Liu C."/>
            <person name="Sun Q."/>
        </authorList>
    </citation>
    <scope>NUCLEOTIDE SEQUENCE [LARGE SCALE GENOMIC DNA]</scope>
    <source>
        <strain evidence="2 3">NSJ-71</strain>
    </source>
</reference>
<evidence type="ECO:0000313" key="3">
    <source>
        <dbReference type="Proteomes" id="UP000636755"/>
    </source>
</evidence>
<accession>A0ABR7HI17</accession>
<dbReference type="EMBL" id="JACOPS010000001">
    <property type="protein sequence ID" value="MBC5727115.1"/>
    <property type="molecule type" value="Genomic_DNA"/>
</dbReference>
<comment type="caution">
    <text evidence="2">The sequence shown here is derived from an EMBL/GenBank/DDBJ whole genome shotgun (WGS) entry which is preliminary data.</text>
</comment>
<dbReference type="Proteomes" id="UP000636755">
    <property type="component" value="Unassembled WGS sequence"/>
</dbReference>
<gene>
    <name evidence="2" type="ORF">H8R91_00965</name>
</gene>
<feature type="domain" description="Transposase IS204/IS1001/IS1096/IS1165 DDE" evidence="1">
    <location>
        <begin position="14"/>
        <end position="43"/>
    </location>
</feature>
<evidence type="ECO:0000259" key="1">
    <source>
        <dbReference type="Pfam" id="PF01610"/>
    </source>
</evidence>
<protein>
    <submittedName>
        <fullName evidence="2">Transposase</fullName>
    </submittedName>
</protein>
<proteinExistence type="predicted"/>
<sequence>MTKPKVVADISDGTGKLEGFNNKIKVAKRIGYGYHDDDFFVTLIRYLSIPSVRSPSHKK</sequence>
<dbReference type="InterPro" id="IPR002560">
    <property type="entry name" value="Transposase_DDE"/>
</dbReference>
<evidence type="ECO:0000313" key="2">
    <source>
        <dbReference type="EMBL" id="MBC5727115.1"/>
    </source>
</evidence>